<dbReference type="Gramene" id="KMS65519">
    <property type="protein sequence ID" value="KMS65519"/>
    <property type="gene ID" value="BVRB_035160"/>
</dbReference>
<proteinExistence type="predicted"/>
<organism evidence="1 2">
    <name type="scientific">Beta vulgaris subsp. vulgaris</name>
    <name type="common">Beet</name>
    <dbReference type="NCBI Taxonomy" id="3555"/>
    <lineage>
        <taxon>Eukaryota</taxon>
        <taxon>Viridiplantae</taxon>
        <taxon>Streptophyta</taxon>
        <taxon>Embryophyta</taxon>
        <taxon>Tracheophyta</taxon>
        <taxon>Spermatophyta</taxon>
        <taxon>Magnoliopsida</taxon>
        <taxon>eudicotyledons</taxon>
        <taxon>Gunneridae</taxon>
        <taxon>Pentapetalae</taxon>
        <taxon>Caryophyllales</taxon>
        <taxon>Chenopodiaceae</taxon>
        <taxon>Betoideae</taxon>
        <taxon>Beta</taxon>
    </lineage>
</organism>
<name>A0A0J7YPT6_BETVV</name>
<gene>
    <name evidence="1" type="ORF">BVRB_035160</name>
</gene>
<evidence type="ECO:0000313" key="1">
    <source>
        <dbReference type="EMBL" id="KMS65519.1"/>
    </source>
</evidence>
<sequence>ETSTPAQCFELYLKVIYGLYHLDIVWPDKTMAVFAVADFMDSASVAELCDNDFLSLPDDVDDALEIALFCQKYRMPKTFESVKHRIANSFANLSNEPYLYQLDHETFLDIVKLCEPTAEQFWIIVAYTSGHGAFPECLQGPVHITDDRMLQLFKQAVQTVSPGWDQDLLDEILDVLDKTEFVSGPDDKESGFLYKTMLHRYRHGPE</sequence>
<dbReference type="CDD" id="cd14733">
    <property type="entry name" value="BACK"/>
    <property type="match status" value="1"/>
</dbReference>
<dbReference type="AlphaFoldDB" id="A0A0J7YPT6"/>
<dbReference type="EMBL" id="KQ107451">
    <property type="protein sequence ID" value="KMS65519.1"/>
    <property type="molecule type" value="Genomic_DNA"/>
</dbReference>
<evidence type="ECO:0000313" key="2">
    <source>
        <dbReference type="Proteomes" id="UP000035740"/>
    </source>
</evidence>
<evidence type="ECO:0008006" key="3">
    <source>
        <dbReference type="Google" id="ProtNLM"/>
    </source>
</evidence>
<protein>
    <recommendedName>
        <fullName evidence="3">BTB domain-containing protein</fullName>
    </recommendedName>
</protein>
<dbReference type="Proteomes" id="UP000035740">
    <property type="component" value="Unassembled WGS sequence"/>
</dbReference>
<feature type="non-terminal residue" evidence="1">
    <location>
        <position position="1"/>
    </location>
</feature>
<reference evidence="1 2" key="1">
    <citation type="journal article" date="2014" name="Nature">
        <title>The genome of the recently domesticated crop plant sugar beet (Beta vulgaris).</title>
        <authorList>
            <person name="Dohm J.C."/>
            <person name="Minoche A.E."/>
            <person name="Holtgrawe D."/>
            <person name="Capella-Gutierrez S."/>
            <person name="Zakrzewski F."/>
            <person name="Tafer H."/>
            <person name="Rupp O."/>
            <person name="Sorensen T.R."/>
            <person name="Stracke R."/>
            <person name="Reinhardt R."/>
            <person name="Goesmann A."/>
            <person name="Kraft T."/>
            <person name="Schulz B."/>
            <person name="Stadler P.F."/>
            <person name="Schmidt T."/>
            <person name="Gabaldon T."/>
            <person name="Lehrach H."/>
            <person name="Weisshaar B."/>
            <person name="Himmelbauer H."/>
        </authorList>
    </citation>
    <scope>NUCLEOTIDE SEQUENCE [LARGE SCALE GENOMIC DNA]</scope>
    <source>
        <tissue evidence="1">Taproot</tissue>
    </source>
</reference>
<accession>A0A0J7YPT6</accession>
<keyword evidence="2" id="KW-1185">Reference proteome</keyword>